<evidence type="ECO:0000259" key="1">
    <source>
        <dbReference type="Pfam" id="PF00561"/>
    </source>
</evidence>
<gene>
    <name evidence="2" type="ORF">A3F84_18970</name>
</gene>
<proteinExistence type="predicted"/>
<feature type="domain" description="AB hydrolase-1" evidence="1">
    <location>
        <begin position="28"/>
        <end position="254"/>
    </location>
</feature>
<dbReference type="AlphaFoldDB" id="A0A1F6D4J9"/>
<dbReference type="Gene3D" id="3.40.50.1820">
    <property type="entry name" value="alpha/beta hydrolase"/>
    <property type="match status" value="1"/>
</dbReference>
<evidence type="ECO:0000313" key="2">
    <source>
        <dbReference type="EMBL" id="OGG56295.1"/>
    </source>
</evidence>
<evidence type="ECO:0000313" key="3">
    <source>
        <dbReference type="Proteomes" id="UP000178606"/>
    </source>
</evidence>
<dbReference type="Proteomes" id="UP000178606">
    <property type="component" value="Unassembled WGS sequence"/>
</dbReference>
<dbReference type="EMBL" id="MFKF01000037">
    <property type="protein sequence ID" value="OGG56295.1"/>
    <property type="molecule type" value="Genomic_DNA"/>
</dbReference>
<dbReference type="InterPro" id="IPR029058">
    <property type="entry name" value="AB_hydrolase_fold"/>
</dbReference>
<name>A0A1F6D4J9_HANXR</name>
<comment type="caution">
    <text evidence="2">The sequence shown here is derived from an EMBL/GenBank/DDBJ whole genome shotgun (WGS) entry which is preliminary data.</text>
</comment>
<protein>
    <recommendedName>
        <fullName evidence="1">AB hydrolase-1 domain-containing protein</fullName>
    </recommendedName>
</protein>
<sequence>MLTAEQGTYVDIADVRTFYVKLGEGPALVLIHSSLPGACALVDWACNFEYLAEAGFTVYGFDQPGYGRSSEAPEPSIEYLVAHALGFVNAMELDSYAVMGASHGAYVAARLAVEDARAERLLVVAPGTLAPPGSAAAEAMARQDVERVRSYTPSPENAFAVTMHTLYDKARMTADVIRERYLMSVQQRAEAAAHVEVPSATAQKTGARINVPSLILWGAQDDRAAVERSLLLLEAIPGAELHVFDHCGHWVQWDQADRFNQIVKDFLLRA</sequence>
<dbReference type="PANTHER" id="PTHR43689:SF8">
    <property type="entry name" value="ALPHA_BETA-HYDROLASES SUPERFAMILY PROTEIN"/>
    <property type="match status" value="1"/>
</dbReference>
<reference evidence="2 3" key="1">
    <citation type="journal article" date="2016" name="Nat. Commun.">
        <title>Thousands of microbial genomes shed light on interconnected biogeochemical processes in an aquifer system.</title>
        <authorList>
            <person name="Anantharaman K."/>
            <person name="Brown C.T."/>
            <person name="Hug L.A."/>
            <person name="Sharon I."/>
            <person name="Castelle C.J."/>
            <person name="Probst A.J."/>
            <person name="Thomas B.C."/>
            <person name="Singh A."/>
            <person name="Wilkins M.J."/>
            <person name="Karaoz U."/>
            <person name="Brodie E.L."/>
            <person name="Williams K.H."/>
            <person name="Hubbard S.S."/>
            <person name="Banfield J.F."/>
        </authorList>
    </citation>
    <scope>NUCLEOTIDE SEQUENCE [LARGE SCALE GENOMIC DNA]</scope>
    <source>
        <strain evidence="3">RIFCSPLOWO2_12_FULL_64_10</strain>
    </source>
</reference>
<dbReference type="PANTHER" id="PTHR43689">
    <property type="entry name" value="HYDROLASE"/>
    <property type="match status" value="1"/>
</dbReference>
<dbReference type="Pfam" id="PF00561">
    <property type="entry name" value="Abhydrolase_1"/>
    <property type="match status" value="1"/>
</dbReference>
<organism evidence="2 3">
    <name type="scientific">Handelsmanbacteria sp. (strain RIFCSPLOWO2_12_FULL_64_10)</name>
    <dbReference type="NCBI Taxonomy" id="1817868"/>
    <lineage>
        <taxon>Bacteria</taxon>
        <taxon>Candidatus Handelsmaniibacteriota</taxon>
    </lineage>
</organism>
<dbReference type="SUPFAM" id="SSF53474">
    <property type="entry name" value="alpha/beta-Hydrolases"/>
    <property type="match status" value="1"/>
</dbReference>
<accession>A0A1F6D4J9</accession>
<dbReference type="InterPro" id="IPR000073">
    <property type="entry name" value="AB_hydrolase_1"/>
</dbReference>